<keyword evidence="4" id="KW-0862">Zinc</keyword>
<dbReference type="GO" id="GO:0008270">
    <property type="term" value="F:zinc ion binding"/>
    <property type="evidence" value="ECO:0007669"/>
    <property type="project" value="UniProtKB-KW"/>
</dbReference>
<dbReference type="GO" id="GO:0000981">
    <property type="term" value="F:DNA-binding transcription factor activity, RNA polymerase II-specific"/>
    <property type="evidence" value="ECO:0007669"/>
    <property type="project" value="TreeGrafter"/>
</dbReference>
<reference evidence="8 9" key="1">
    <citation type="submission" date="2014-04" db="EMBL/GenBank/DDBJ databases">
        <authorList>
            <consortium name="DOE Joint Genome Institute"/>
            <person name="Kuo A."/>
            <person name="Kohler A."/>
            <person name="Costa M.D."/>
            <person name="Nagy L.G."/>
            <person name="Floudas D."/>
            <person name="Copeland A."/>
            <person name="Barry K.W."/>
            <person name="Cichocki N."/>
            <person name="Veneault-Fourrey C."/>
            <person name="LaButti K."/>
            <person name="Lindquist E.A."/>
            <person name="Lipzen A."/>
            <person name="Lundell T."/>
            <person name="Morin E."/>
            <person name="Murat C."/>
            <person name="Sun H."/>
            <person name="Tunlid A."/>
            <person name="Henrissat B."/>
            <person name="Grigoriev I.V."/>
            <person name="Hibbett D.S."/>
            <person name="Martin F."/>
            <person name="Nordberg H.P."/>
            <person name="Cantor M.N."/>
            <person name="Hua S.X."/>
        </authorList>
    </citation>
    <scope>NUCLEOTIDE SEQUENCE [LARGE SCALE GENOMIC DNA]</scope>
    <source>
        <strain evidence="8 9">441</strain>
    </source>
</reference>
<dbReference type="InterPro" id="IPR013087">
    <property type="entry name" value="Znf_C2H2_type"/>
</dbReference>
<dbReference type="EMBL" id="KN833694">
    <property type="protein sequence ID" value="KIK27807.1"/>
    <property type="molecule type" value="Genomic_DNA"/>
</dbReference>
<dbReference type="FunFam" id="3.30.160.60:FF:000446">
    <property type="entry name" value="Zinc finger protein"/>
    <property type="match status" value="1"/>
</dbReference>
<feature type="compositionally biased region" description="Low complexity" evidence="6">
    <location>
        <begin position="126"/>
        <end position="137"/>
    </location>
</feature>
<dbReference type="PANTHER" id="PTHR19818">
    <property type="entry name" value="ZINC FINGER PROTEIN ZIC AND GLI"/>
    <property type="match status" value="1"/>
</dbReference>
<evidence type="ECO:0000259" key="7">
    <source>
        <dbReference type="PROSITE" id="PS50157"/>
    </source>
</evidence>
<protein>
    <recommendedName>
        <fullName evidence="7">C2H2-type domain-containing protein</fullName>
    </recommendedName>
</protein>
<sequence length="342" mass="37480">MPATRTSPAFEPAKCLICGKKLSRKADLPRHMRTHATNKKDFMFPCPYAGCEYRALQRSNLATHIHTHTGARPNKCPHPDCTYTTSDPGSLTRHRRKAHGYDPKAKKTNPATKAWKAPRKQERHSPYSVSSLSSSDSSSSDELAWLEHHLSELDELLAEQSCSTFIPGLVAPTNTYPAHDSALSTRATSYGNLPMASCLVEDAFNPEPSHSRDINIPTMSYPPIFQDFKQESSYISSDTSISGLWTSPLFPSDNGITFTDPVYNVCQQDLVSPLQPLQSTGVWADNHSLPLVPGFSQPLLTDLSGGFQFTGELGASGYPRFPSLNGFGSGAIDSFSHICLQC</sequence>
<accession>A0A0C9ZZZ7</accession>
<feature type="domain" description="C2H2-type" evidence="7">
    <location>
        <begin position="44"/>
        <end position="73"/>
    </location>
</feature>
<keyword evidence="1" id="KW-0479">Metal-binding</keyword>
<dbReference type="PROSITE" id="PS00028">
    <property type="entry name" value="ZINC_FINGER_C2H2_1"/>
    <property type="match status" value="1"/>
</dbReference>
<feature type="region of interest" description="Disordered" evidence="6">
    <location>
        <begin position="85"/>
        <end position="137"/>
    </location>
</feature>
<dbReference type="AlphaFoldDB" id="A0A0C9ZZZ7"/>
<gene>
    <name evidence="8" type="ORF">PISMIDRAFT_7812</name>
</gene>
<organism evidence="8 9">
    <name type="scientific">Pisolithus microcarpus 441</name>
    <dbReference type="NCBI Taxonomy" id="765257"/>
    <lineage>
        <taxon>Eukaryota</taxon>
        <taxon>Fungi</taxon>
        <taxon>Dikarya</taxon>
        <taxon>Basidiomycota</taxon>
        <taxon>Agaricomycotina</taxon>
        <taxon>Agaricomycetes</taxon>
        <taxon>Agaricomycetidae</taxon>
        <taxon>Boletales</taxon>
        <taxon>Sclerodermatineae</taxon>
        <taxon>Pisolithaceae</taxon>
        <taxon>Pisolithus</taxon>
    </lineage>
</organism>
<dbReference type="Pfam" id="PF00096">
    <property type="entry name" value="zf-C2H2"/>
    <property type="match status" value="2"/>
</dbReference>
<dbReference type="PANTHER" id="PTHR19818:SF139">
    <property type="entry name" value="PAIR-RULE PROTEIN ODD-PAIRED"/>
    <property type="match status" value="1"/>
</dbReference>
<dbReference type="HOGENOM" id="CLU_814225_0_0_1"/>
<dbReference type="GO" id="GO:0045944">
    <property type="term" value="P:positive regulation of transcription by RNA polymerase II"/>
    <property type="evidence" value="ECO:0007669"/>
    <property type="project" value="UniProtKB-ARBA"/>
</dbReference>
<dbReference type="Proteomes" id="UP000054018">
    <property type="component" value="Unassembled WGS sequence"/>
</dbReference>
<evidence type="ECO:0000313" key="8">
    <source>
        <dbReference type="EMBL" id="KIK27807.1"/>
    </source>
</evidence>
<evidence type="ECO:0000256" key="5">
    <source>
        <dbReference type="PROSITE-ProRule" id="PRU00042"/>
    </source>
</evidence>
<keyword evidence="3 5" id="KW-0863">Zinc-finger</keyword>
<evidence type="ECO:0000256" key="1">
    <source>
        <dbReference type="ARBA" id="ARBA00022723"/>
    </source>
</evidence>
<reference evidence="9" key="2">
    <citation type="submission" date="2015-01" db="EMBL/GenBank/DDBJ databases">
        <title>Evolutionary Origins and Diversification of the Mycorrhizal Mutualists.</title>
        <authorList>
            <consortium name="DOE Joint Genome Institute"/>
            <consortium name="Mycorrhizal Genomics Consortium"/>
            <person name="Kohler A."/>
            <person name="Kuo A."/>
            <person name="Nagy L.G."/>
            <person name="Floudas D."/>
            <person name="Copeland A."/>
            <person name="Barry K.W."/>
            <person name="Cichocki N."/>
            <person name="Veneault-Fourrey C."/>
            <person name="LaButti K."/>
            <person name="Lindquist E.A."/>
            <person name="Lipzen A."/>
            <person name="Lundell T."/>
            <person name="Morin E."/>
            <person name="Murat C."/>
            <person name="Riley R."/>
            <person name="Ohm R."/>
            <person name="Sun H."/>
            <person name="Tunlid A."/>
            <person name="Henrissat B."/>
            <person name="Grigoriev I.V."/>
            <person name="Hibbett D.S."/>
            <person name="Martin F."/>
        </authorList>
    </citation>
    <scope>NUCLEOTIDE SEQUENCE [LARGE SCALE GENOMIC DNA]</scope>
    <source>
        <strain evidence="9">441</strain>
    </source>
</reference>
<evidence type="ECO:0000313" key="9">
    <source>
        <dbReference type="Proteomes" id="UP000054018"/>
    </source>
</evidence>
<dbReference type="STRING" id="765257.A0A0C9ZZZ7"/>
<evidence type="ECO:0000256" key="2">
    <source>
        <dbReference type="ARBA" id="ARBA00022737"/>
    </source>
</evidence>
<proteinExistence type="predicted"/>
<dbReference type="InterPro" id="IPR050329">
    <property type="entry name" value="GLI_C2H2-zinc-finger"/>
</dbReference>
<dbReference type="InterPro" id="IPR036236">
    <property type="entry name" value="Znf_C2H2_sf"/>
</dbReference>
<dbReference type="GO" id="GO:0005634">
    <property type="term" value="C:nucleus"/>
    <property type="evidence" value="ECO:0007669"/>
    <property type="project" value="UniProtKB-ARBA"/>
</dbReference>
<evidence type="ECO:0000256" key="3">
    <source>
        <dbReference type="ARBA" id="ARBA00022771"/>
    </source>
</evidence>
<dbReference type="Gene3D" id="3.30.160.60">
    <property type="entry name" value="Classic Zinc Finger"/>
    <property type="match status" value="3"/>
</dbReference>
<evidence type="ECO:0000256" key="4">
    <source>
        <dbReference type="ARBA" id="ARBA00022833"/>
    </source>
</evidence>
<evidence type="ECO:0000256" key="6">
    <source>
        <dbReference type="SAM" id="MobiDB-lite"/>
    </source>
</evidence>
<dbReference type="PROSITE" id="PS50157">
    <property type="entry name" value="ZINC_FINGER_C2H2_2"/>
    <property type="match status" value="2"/>
</dbReference>
<keyword evidence="9" id="KW-1185">Reference proteome</keyword>
<dbReference type="SMART" id="SM00355">
    <property type="entry name" value="ZnF_C2H2"/>
    <property type="match status" value="3"/>
</dbReference>
<dbReference type="GO" id="GO:0000978">
    <property type="term" value="F:RNA polymerase II cis-regulatory region sequence-specific DNA binding"/>
    <property type="evidence" value="ECO:0007669"/>
    <property type="project" value="TreeGrafter"/>
</dbReference>
<dbReference type="OrthoDB" id="654211at2759"/>
<name>A0A0C9ZZZ7_9AGAM</name>
<dbReference type="SUPFAM" id="SSF57667">
    <property type="entry name" value="beta-beta-alpha zinc fingers"/>
    <property type="match status" value="2"/>
</dbReference>
<feature type="domain" description="C2H2-type" evidence="7">
    <location>
        <begin position="13"/>
        <end position="40"/>
    </location>
</feature>
<keyword evidence="2" id="KW-0677">Repeat</keyword>